<comment type="caution">
    <text evidence="1">The sequence shown here is derived from an EMBL/GenBank/DDBJ whole genome shotgun (WGS) entry which is preliminary data.</text>
</comment>
<gene>
    <name evidence="1" type="ORF">EVAR_15062_1</name>
</gene>
<name>A0A4C1YL34_EUMVA</name>
<dbReference type="EMBL" id="BGZK01001263">
    <property type="protein sequence ID" value="GBP75813.1"/>
    <property type="molecule type" value="Genomic_DNA"/>
</dbReference>
<keyword evidence="2" id="KW-1185">Reference proteome</keyword>
<evidence type="ECO:0000313" key="2">
    <source>
        <dbReference type="Proteomes" id="UP000299102"/>
    </source>
</evidence>
<reference evidence="1 2" key="1">
    <citation type="journal article" date="2019" name="Commun. Biol.">
        <title>The bagworm genome reveals a unique fibroin gene that provides high tensile strength.</title>
        <authorList>
            <person name="Kono N."/>
            <person name="Nakamura H."/>
            <person name="Ohtoshi R."/>
            <person name="Tomita M."/>
            <person name="Numata K."/>
            <person name="Arakawa K."/>
        </authorList>
    </citation>
    <scope>NUCLEOTIDE SEQUENCE [LARGE SCALE GENOMIC DNA]</scope>
</reference>
<evidence type="ECO:0000313" key="1">
    <source>
        <dbReference type="EMBL" id="GBP75813.1"/>
    </source>
</evidence>
<protein>
    <submittedName>
        <fullName evidence="1">Uncharacterized protein</fullName>
    </submittedName>
</protein>
<proteinExistence type="predicted"/>
<sequence length="75" mass="9090">MRMFIELSCWKTKGVENFPQVFREEVHEYIERERNGNEKRSKELPTNLRRIRTGDSTVERLYILDSTFEFSEFVA</sequence>
<accession>A0A4C1YL34</accession>
<dbReference type="Proteomes" id="UP000299102">
    <property type="component" value="Unassembled WGS sequence"/>
</dbReference>
<dbReference type="AlphaFoldDB" id="A0A4C1YL34"/>
<organism evidence="1 2">
    <name type="scientific">Eumeta variegata</name>
    <name type="common">Bagworm moth</name>
    <name type="synonym">Eumeta japonica</name>
    <dbReference type="NCBI Taxonomy" id="151549"/>
    <lineage>
        <taxon>Eukaryota</taxon>
        <taxon>Metazoa</taxon>
        <taxon>Ecdysozoa</taxon>
        <taxon>Arthropoda</taxon>
        <taxon>Hexapoda</taxon>
        <taxon>Insecta</taxon>
        <taxon>Pterygota</taxon>
        <taxon>Neoptera</taxon>
        <taxon>Endopterygota</taxon>
        <taxon>Lepidoptera</taxon>
        <taxon>Glossata</taxon>
        <taxon>Ditrysia</taxon>
        <taxon>Tineoidea</taxon>
        <taxon>Psychidae</taxon>
        <taxon>Oiketicinae</taxon>
        <taxon>Eumeta</taxon>
    </lineage>
</organism>